<dbReference type="PANTHER" id="PTHR47328">
    <property type="match status" value="1"/>
</dbReference>
<name>F0YB51_AURAN</name>
<dbReference type="Proteomes" id="UP000002729">
    <property type="component" value="Unassembled WGS sequence"/>
</dbReference>
<dbReference type="AlphaFoldDB" id="F0YB51"/>
<reference evidence="1 2" key="1">
    <citation type="journal article" date="2011" name="Proc. Natl. Acad. Sci. U.S.A.">
        <title>Niche of harmful alga Aureococcus anophagefferens revealed through ecogenomics.</title>
        <authorList>
            <person name="Gobler C.J."/>
            <person name="Berry D.L."/>
            <person name="Dyhrman S.T."/>
            <person name="Wilhelm S.W."/>
            <person name="Salamov A."/>
            <person name="Lobanov A.V."/>
            <person name="Zhang Y."/>
            <person name="Collier J.L."/>
            <person name="Wurch L.L."/>
            <person name="Kustka A.B."/>
            <person name="Dill B.D."/>
            <person name="Shah M."/>
            <person name="VerBerkmoes N.C."/>
            <person name="Kuo A."/>
            <person name="Terry A."/>
            <person name="Pangilinan J."/>
            <person name="Lindquist E.A."/>
            <person name="Lucas S."/>
            <person name="Paulsen I.T."/>
            <person name="Hattenrath-Lehmann T.K."/>
            <person name="Talmage S.C."/>
            <person name="Walker E.A."/>
            <person name="Koch F."/>
            <person name="Burson A.M."/>
            <person name="Marcoval M.A."/>
            <person name="Tang Y.Z."/>
            <person name="Lecleir G.R."/>
            <person name="Coyne K.J."/>
            <person name="Berg G.M."/>
            <person name="Bertrand E.M."/>
            <person name="Saito M.A."/>
            <person name="Gladyshev V.N."/>
            <person name="Grigoriev I.V."/>
        </authorList>
    </citation>
    <scope>NUCLEOTIDE SEQUENCE [LARGE SCALE GENOMIC DNA]</scope>
    <source>
        <strain evidence="2">CCMP 1984</strain>
    </source>
</reference>
<dbReference type="PANTHER" id="PTHR47328:SF1">
    <property type="entry name" value="RUTC FAMILY PROTEIN YOAB"/>
    <property type="match status" value="1"/>
</dbReference>
<dbReference type="GeneID" id="20220387"/>
<dbReference type="SUPFAM" id="SSF55298">
    <property type="entry name" value="YjgF-like"/>
    <property type="match status" value="1"/>
</dbReference>
<keyword evidence="2" id="KW-1185">Reference proteome</keyword>
<dbReference type="InParanoid" id="F0YB51"/>
<dbReference type="KEGG" id="aaf:AURANDRAFT_27566"/>
<evidence type="ECO:0000313" key="1">
    <source>
        <dbReference type="EMBL" id="EGB07769.1"/>
    </source>
</evidence>
<dbReference type="EMBL" id="GL833130">
    <property type="protein sequence ID" value="EGB07769.1"/>
    <property type="molecule type" value="Genomic_DNA"/>
</dbReference>
<dbReference type="OrthoDB" id="309640at2759"/>
<protein>
    <submittedName>
        <fullName evidence="1">Uncharacterized protein</fullName>
    </submittedName>
</protein>
<dbReference type="OMA" id="NEAWDAW"/>
<dbReference type="InterPro" id="IPR006175">
    <property type="entry name" value="YjgF/YER057c/UK114"/>
</dbReference>
<organism evidence="2">
    <name type="scientific">Aureococcus anophagefferens</name>
    <name type="common">Harmful bloom alga</name>
    <dbReference type="NCBI Taxonomy" id="44056"/>
    <lineage>
        <taxon>Eukaryota</taxon>
        <taxon>Sar</taxon>
        <taxon>Stramenopiles</taxon>
        <taxon>Ochrophyta</taxon>
        <taxon>Pelagophyceae</taxon>
        <taxon>Pelagomonadales</taxon>
        <taxon>Pelagomonadaceae</taxon>
        <taxon>Aureococcus</taxon>
    </lineage>
</organism>
<accession>F0YB51</accession>
<dbReference type="RefSeq" id="XP_009037751.1">
    <property type="nucleotide sequence ID" value="XM_009039503.1"/>
</dbReference>
<sequence length="141" mass="15325">MFSVSRRVARATAFILLQNRALAITRLGTKDPRMSQIVMHGDTVYLSGQVPADFEAPLADQVSSTLAKVDALLDEAGTDKSKRAAALLSATIYVKSMDHFAEMNGIWNDWIDSENKPARACVEAPMARPGILFEVVCVAAK</sequence>
<gene>
    <name evidence="1" type="ORF">AURANDRAFT_27566</name>
</gene>
<dbReference type="InterPro" id="IPR035709">
    <property type="entry name" value="YoaB-like"/>
</dbReference>
<proteinExistence type="predicted"/>
<dbReference type="InterPro" id="IPR035959">
    <property type="entry name" value="RutC-like_sf"/>
</dbReference>
<dbReference type="CDD" id="cd06150">
    <property type="entry name" value="YjgF_YER057c_UK114_like_2"/>
    <property type="match status" value="1"/>
</dbReference>
<evidence type="ECO:0000313" key="2">
    <source>
        <dbReference type="Proteomes" id="UP000002729"/>
    </source>
</evidence>
<dbReference type="Gene3D" id="3.30.1330.40">
    <property type="entry name" value="RutC-like"/>
    <property type="match status" value="1"/>
</dbReference>
<dbReference type="Pfam" id="PF01042">
    <property type="entry name" value="Ribonuc_L-PSP"/>
    <property type="match status" value="1"/>
</dbReference>